<organism evidence="1 2">
    <name type="scientific">Actinoalloteichus fjordicus</name>
    <dbReference type="NCBI Taxonomy" id="1612552"/>
    <lineage>
        <taxon>Bacteria</taxon>
        <taxon>Bacillati</taxon>
        <taxon>Actinomycetota</taxon>
        <taxon>Actinomycetes</taxon>
        <taxon>Pseudonocardiales</taxon>
        <taxon>Pseudonocardiaceae</taxon>
        <taxon>Actinoalloteichus</taxon>
    </lineage>
</organism>
<accession>A0AAC9LFI0</accession>
<name>A0AAC9LFI0_9PSEU</name>
<evidence type="ECO:0000313" key="1">
    <source>
        <dbReference type="EMBL" id="APU15284.1"/>
    </source>
</evidence>
<gene>
    <name evidence="1" type="ORF">UA74_16180</name>
</gene>
<dbReference type="RefSeq" id="WP_157442249.1">
    <property type="nucleotide sequence ID" value="NZ_CP016076.1"/>
</dbReference>
<protein>
    <submittedName>
        <fullName evidence="1">Uncharacterized protein</fullName>
    </submittedName>
</protein>
<dbReference type="EMBL" id="CP016076">
    <property type="protein sequence ID" value="APU15284.1"/>
    <property type="molecule type" value="Genomic_DNA"/>
</dbReference>
<dbReference type="AlphaFoldDB" id="A0AAC9LFI0"/>
<keyword evidence="2" id="KW-1185">Reference proteome</keyword>
<proteinExistence type="predicted"/>
<dbReference type="Proteomes" id="UP000185511">
    <property type="component" value="Chromosome"/>
</dbReference>
<reference evidence="2" key="1">
    <citation type="submission" date="2016-06" db="EMBL/GenBank/DDBJ databases">
        <title>Complete genome sequence of Actinoalloteichus fjordicus DSM 46855 (=ADI127-17), type strain of the new species Actinoalloteichus fjordicus.</title>
        <authorList>
            <person name="Ruckert C."/>
            <person name="Nouioui I."/>
            <person name="Willmese J."/>
            <person name="van Wezel G."/>
            <person name="Klenk H.-P."/>
            <person name="Kalinowski J."/>
            <person name="Zotchev S.B."/>
        </authorList>
    </citation>
    <scope>NUCLEOTIDE SEQUENCE [LARGE SCALE GENOMIC DNA]</scope>
    <source>
        <strain evidence="2">ADI127-7</strain>
    </source>
</reference>
<sequence>MGMALFVVGRGDHARALGAVVLYIPTGENPGPTPEVMNTLPEGQAVLTAPTVDAFERAVTDLLPAWRDAWRGEAYPGFDDEFDFVYAYDDDRILFWRDHTWHDITAT</sequence>
<dbReference type="KEGG" id="acad:UA74_16180"/>
<evidence type="ECO:0000313" key="2">
    <source>
        <dbReference type="Proteomes" id="UP000185511"/>
    </source>
</evidence>